<gene>
    <name evidence="1" type="ORF">CK203_013818</name>
</gene>
<reference evidence="1 2" key="1">
    <citation type="journal article" date="2018" name="PLoS Genet.">
        <title>Population sequencing reveals clonal diversity and ancestral inbreeding in the grapevine cultivar Chardonnay.</title>
        <authorList>
            <person name="Roach M.J."/>
            <person name="Johnson D.L."/>
            <person name="Bohlmann J."/>
            <person name="van Vuuren H.J."/>
            <person name="Jones S.J."/>
            <person name="Pretorius I.S."/>
            <person name="Schmidt S.A."/>
            <person name="Borneman A.R."/>
        </authorList>
    </citation>
    <scope>NUCLEOTIDE SEQUENCE [LARGE SCALE GENOMIC DNA]</scope>
    <source>
        <strain evidence="2">cv. Chardonnay</strain>
        <tissue evidence="1">Leaf</tissue>
    </source>
</reference>
<dbReference type="EMBL" id="QGNW01000039">
    <property type="protein sequence ID" value="RVX08994.1"/>
    <property type="molecule type" value="Genomic_DNA"/>
</dbReference>
<dbReference type="AlphaFoldDB" id="A0A438JJ61"/>
<organism evidence="1 2">
    <name type="scientific">Vitis vinifera</name>
    <name type="common">Grape</name>
    <dbReference type="NCBI Taxonomy" id="29760"/>
    <lineage>
        <taxon>Eukaryota</taxon>
        <taxon>Viridiplantae</taxon>
        <taxon>Streptophyta</taxon>
        <taxon>Embryophyta</taxon>
        <taxon>Tracheophyta</taxon>
        <taxon>Spermatophyta</taxon>
        <taxon>Magnoliopsida</taxon>
        <taxon>eudicotyledons</taxon>
        <taxon>Gunneridae</taxon>
        <taxon>Pentapetalae</taxon>
        <taxon>rosids</taxon>
        <taxon>Vitales</taxon>
        <taxon>Vitaceae</taxon>
        <taxon>Viteae</taxon>
        <taxon>Vitis</taxon>
    </lineage>
</organism>
<comment type="caution">
    <text evidence="1">The sequence shown here is derived from an EMBL/GenBank/DDBJ whole genome shotgun (WGS) entry which is preliminary data.</text>
</comment>
<accession>A0A438JJ61</accession>
<dbReference type="Proteomes" id="UP000288805">
    <property type="component" value="Unassembled WGS sequence"/>
</dbReference>
<evidence type="ECO:0000313" key="1">
    <source>
        <dbReference type="EMBL" id="RVX08994.1"/>
    </source>
</evidence>
<sequence length="121" mass="13650">MAVVKGGHVSLAKLAEEWILRSSKIFQIPFSRDAYVNALKETEQFLWAGSEMDAVSFKIFTGYAEEAMILVQEIDSALSTSSKSSIPELEQLYSRACEVPIYVKEMEKLMARISALKVYNF</sequence>
<name>A0A438JJ61_VITVI</name>
<protein>
    <submittedName>
        <fullName evidence="1">Uncharacterized protein</fullName>
    </submittedName>
</protein>
<evidence type="ECO:0000313" key="2">
    <source>
        <dbReference type="Proteomes" id="UP000288805"/>
    </source>
</evidence>
<proteinExistence type="predicted"/>